<dbReference type="InterPro" id="IPR043502">
    <property type="entry name" value="DNA/RNA_pol_sf"/>
</dbReference>
<organism evidence="1 2">
    <name type="scientific">Lithospermum erythrorhizon</name>
    <name type="common">Purple gromwell</name>
    <name type="synonym">Lithospermum officinale var. erythrorhizon</name>
    <dbReference type="NCBI Taxonomy" id="34254"/>
    <lineage>
        <taxon>Eukaryota</taxon>
        <taxon>Viridiplantae</taxon>
        <taxon>Streptophyta</taxon>
        <taxon>Embryophyta</taxon>
        <taxon>Tracheophyta</taxon>
        <taxon>Spermatophyta</taxon>
        <taxon>Magnoliopsida</taxon>
        <taxon>eudicotyledons</taxon>
        <taxon>Gunneridae</taxon>
        <taxon>Pentapetalae</taxon>
        <taxon>asterids</taxon>
        <taxon>lamiids</taxon>
        <taxon>Boraginales</taxon>
        <taxon>Boraginaceae</taxon>
        <taxon>Boraginoideae</taxon>
        <taxon>Lithospermeae</taxon>
        <taxon>Lithospermum</taxon>
    </lineage>
</organism>
<reference evidence="1 2" key="1">
    <citation type="submission" date="2024-01" db="EMBL/GenBank/DDBJ databases">
        <title>The complete chloroplast genome sequence of Lithospermum erythrorhizon: insights into the phylogenetic relationship among Boraginaceae species and the maternal lineages of purple gromwells.</title>
        <authorList>
            <person name="Okada T."/>
            <person name="Watanabe K."/>
        </authorList>
    </citation>
    <scope>NUCLEOTIDE SEQUENCE [LARGE SCALE GENOMIC DNA]</scope>
</reference>
<name>A0AAV3PMV3_LITER</name>
<protein>
    <submittedName>
        <fullName evidence="1">Transmembrane signal receptor</fullName>
    </submittedName>
</protein>
<dbReference type="CDD" id="cd09272">
    <property type="entry name" value="RNase_HI_RT_Ty1"/>
    <property type="match status" value="1"/>
</dbReference>
<accession>A0AAV3PMV3</accession>
<keyword evidence="1" id="KW-0675">Receptor</keyword>
<comment type="caution">
    <text evidence="1">The sequence shown here is derived from an EMBL/GenBank/DDBJ whole genome shotgun (WGS) entry which is preliminary data.</text>
</comment>
<keyword evidence="2" id="KW-1185">Reference proteome</keyword>
<dbReference type="EMBL" id="BAABME010002103">
    <property type="protein sequence ID" value="GAA0153040.1"/>
    <property type="molecule type" value="Genomic_DNA"/>
</dbReference>
<sequence>MYLTNTRPDIMYATCLISRYMSRPTELHLQAAKRILRYLKGSMNLGILYQRNSIKGELKAYTDSDYAGDYDDRKSTSGYVFVLNDGAISWGSKKQPIVTLSTTEAEYVATTACVCQLIWMKRILKTLNYEDRDCTEIRCDNSSTIKLSKNPVFHGRCKHIEVRYHFLRDLVKEGVISLSYCRSEDQMANIMTKALKMEVFQKQVRALGMHDHDEVMLNIIHDQH</sequence>
<dbReference type="AlphaFoldDB" id="A0AAV3PMV3"/>
<dbReference type="Proteomes" id="UP001454036">
    <property type="component" value="Unassembled WGS sequence"/>
</dbReference>
<evidence type="ECO:0000313" key="2">
    <source>
        <dbReference type="Proteomes" id="UP001454036"/>
    </source>
</evidence>
<evidence type="ECO:0000313" key="1">
    <source>
        <dbReference type="EMBL" id="GAA0153040.1"/>
    </source>
</evidence>
<dbReference type="PANTHER" id="PTHR11439">
    <property type="entry name" value="GAG-POL-RELATED RETROTRANSPOSON"/>
    <property type="match status" value="1"/>
</dbReference>
<proteinExistence type="predicted"/>
<dbReference type="PANTHER" id="PTHR11439:SF517">
    <property type="entry name" value="CYSTEINE-RICH RLK (RECEPTOR-LIKE PROTEIN KINASE) 8"/>
    <property type="match status" value="1"/>
</dbReference>
<gene>
    <name evidence="1" type="ORF">LIER_11366</name>
</gene>
<keyword evidence="1" id="KW-0472">Membrane</keyword>
<keyword evidence="1" id="KW-0812">Transmembrane</keyword>
<dbReference type="SUPFAM" id="SSF56672">
    <property type="entry name" value="DNA/RNA polymerases"/>
    <property type="match status" value="1"/>
</dbReference>